<dbReference type="AlphaFoldDB" id="A0A5B7JSZ4"/>
<evidence type="ECO:0000313" key="2">
    <source>
        <dbReference type="Proteomes" id="UP000324222"/>
    </source>
</evidence>
<dbReference type="EMBL" id="VSRR010112085">
    <property type="protein sequence ID" value="MPC97929.1"/>
    <property type="molecule type" value="Genomic_DNA"/>
</dbReference>
<keyword evidence="2" id="KW-1185">Reference proteome</keyword>
<proteinExistence type="predicted"/>
<organism evidence="1 2">
    <name type="scientific">Portunus trituberculatus</name>
    <name type="common">Swimming crab</name>
    <name type="synonym">Neptunus trituberculatus</name>
    <dbReference type="NCBI Taxonomy" id="210409"/>
    <lineage>
        <taxon>Eukaryota</taxon>
        <taxon>Metazoa</taxon>
        <taxon>Ecdysozoa</taxon>
        <taxon>Arthropoda</taxon>
        <taxon>Crustacea</taxon>
        <taxon>Multicrustacea</taxon>
        <taxon>Malacostraca</taxon>
        <taxon>Eumalacostraca</taxon>
        <taxon>Eucarida</taxon>
        <taxon>Decapoda</taxon>
        <taxon>Pleocyemata</taxon>
        <taxon>Brachyura</taxon>
        <taxon>Eubrachyura</taxon>
        <taxon>Portunoidea</taxon>
        <taxon>Portunidae</taxon>
        <taxon>Portuninae</taxon>
        <taxon>Portunus</taxon>
    </lineage>
</organism>
<accession>A0A5B7JSZ4</accession>
<sequence>MKKIQSSILQLIGGLDPSLGQYVIPQDSDCLAAAAVRWDCQKHIRFAMPFGQAKIDVYLGNENVFL</sequence>
<evidence type="ECO:0000313" key="1">
    <source>
        <dbReference type="EMBL" id="MPC97929.1"/>
    </source>
</evidence>
<protein>
    <submittedName>
        <fullName evidence="1">Uncharacterized protein</fullName>
    </submittedName>
</protein>
<gene>
    <name evidence="1" type="ORF">E2C01_093274</name>
</gene>
<comment type="caution">
    <text evidence="1">The sequence shown here is derived from an EMBL/GenBank/DDBJ whole genome shotgun (WGS) entry which is preliminary data.</text>
</comment>
<dbReference type="OrthoDB" id="431717at2759"/>
<name>A0A5B7JSZ4_PORTR</name>
<reference evidence="1 2" key="1">
    <citation type="submission" date="2019-05" db="EMBL/GenBank/DDBJ databases">
        <title>Another draft genome of Portunus trituberculatus and its Hox gene families provides insights of decapod evolution.</title>
        <authorList>
            <person name="Jeong J.-H."/>
            <person name="Song I."/>
            <person name="Kim S."/>
            <person name="Choi T."/>
            <person name="Kim D."/>
            <person name="Ryu S."/>
            <person name="Kim W."/>
        </authorList>
    </citation>
    <scope>NUCLEOTIDE SEQUENCE [LARGE SCALE GENOMIC DNA]</scope>
    <source>
        <tissue evidence="1">Muscle</tissue>
    </source>
</reference>
<dbReference type="Proteomes" id="UP000324222">
    <property type="component" value="Unassembled WGS sequence"/>
</dbReference>